<feature type="compositionally biased region" description="Polar residues" evidence="1">
    <location>
        <begin position="92"/>
        <end position="103"/>
    </location>
</feature>
<evidence type="ECO:0000256" key="1">
    <source>
        <dbReference type="SAM" id="MobiDB-lite"/>
    </source>
</evidence>
<comment type="caution">
    <text evidence="2">The sequence shown here is derived from an EMBL/GenBank/DDBJ whole genome shotgun (WGS) entry which is preliminary data.</text>
</comment>
<protein>
    <submittedName>
        <fullName evidence="2">Uncharacterized protein</fullName>
    </submittedName>
</protein>
<dbReference type="AlphaFoldDB" id="A0A409VAA1"/>
<proteinExistence type="predicted"/>
<sequence>MQQQQPYMHGGYHPYYQQQPVYPQTPYMGAGSAPQQPQNMGYPPFYGPPNPQVAPPNPNMPMPYPYDTGSKYPQASVIPPQAGTSRPHRRQTLPSQPLGTSAGTLRSAMKKTMNVFTNAETAISRQISNPFNNQQTTPTSATHNAPRPRLYSNPAPPQGMAVKDDVFEPDSPPLHMFVSFVGSNELRVENIMKLALDEVRRTIWPLWPDGIESDILQGHNCIVKFRNSPWDLVGPNTRHAYKLIVSFFQLFQMRGYSFQTAVNITTPAPRLIFQVTQPDSKAEFFLAYLSQEGRRFTVVSPPQQIEISIGVRLRSALHRKVVTENPSEEDDSRIIEIKKKPNSNIPEIDPALFFVEILKVLNSLGFQLDATVPLNRRGNLGRRSVRELFLFKTAVHTT</sequence>
<accession>A0A409VAA1</accession>
<keyword evidence="3" id="KW-1185">Reference proteome</keyword>
<dbReference type="EMBL" id="NHTK01006110">
    <property type="protein sequence ID" value="PPQ63784.1"/>
    <property type="molecule type" value="Genomic_DNA"/>
</dbReference>
<reference evidence="2 3" key="1">
    <citation type="journal article" date="2018" name="Evol. Lett.">
        <title>Horizontal gene cluster transfer increased hallucinogenic mushroom diversity.</title>
        <authorList>
            <person name="Reynolds H.T."/>
            <person name="Vijayakumar V."/>
            <person name="Gluck-Thaler E."/>
            <person name="Korotkin H.B."/>
            <person name="Matheny P.B."/>
            <person name="Slot J.C."/>
        </authorList>
    </citation>
    <scope>NUCLEOTIDE SEQUENCE [LARGE SCALE GENOMIC DNA]</scope>
    <source>
        <strain evidence="2 3">2629</strain>
    </source>
</reference>
<feature type="region of interest" description="Disordered" evidence="1">
    <location>
        <begin position="26"/>
        <end position="103"/>
    </location>
</feature>
<evidence type="ECO:0000313" key="3">
    <source>
        <dbReference type="Proteomes" id="UP000284842"/>
    </source>
</evidence>
<dbReference type="Proteomes" id="UP000284842">
    <property type="component" value="Unassembled WGS sequence"/>
</dbReference>
<gene>
    <name evidence="2" type="ORF">CVT24_004326</name>
</gene>
<feature type="compositionally biased region" description="Polar residues" evidence="1">
    <location>
        <begin position="127"/>
        <end position="143"/>
    </location>
</feature>
<name>A0A409VAA1_9AGAR</name>
<feature type="compositionally biased region" description="Pro residues" evidence="1">
    <location>
        <begin position="45"/>
        <end position="64"/>
    </location>
</feature>
<evidence type="ECO:0000313" key="2">
    <source>
        <dbReference type="EMBL" id="PPQ63784.1"/>
    </source>
</evidence>
<feature type="region of interest" description="Disordered" evidence="1">
    <location>
        <begin position="127"/>
        <end position="160"/>
    </location>
</feature>
<dbReference type="InParanoid" id="A0A409VAA1"/>
<organism evidence="2 3">
    <name type="scientific">Panaeolus cyanescens</name>
    <dbReference type="NCBI Taxonomy" id="181874"/>
    <lineage>
        <taxon>Eukaryota</taxon>
        <taxon>Fungi</taxon>
        <taxon>Dikarya</taxon>
        <taxon>Basidiomycota</taxon>
        <taxon>Agaricomycotina</taxon>
        <taxon>Agaricomycetes</taxon>
        <taxon>Agaricomycetidae</taxon>
        <taxon>Agaricales</taxon>
        <taxon>Agaricineae</taxon>
        <taxon>Galeropsidaceae</taxon>
        <taxon>Panaeolus</taxon>
    </lineage>
</organism>
<dbReference type="OrthoDB" id="3255427at2759"/>